<dbReference type="RefSeq" id="WP_114805972.1">
    <property type="nucleotide sequence ID" value="NZ_JAMXOG010000018.1"/>
</dbReference>
<organism evidence="1 2">
    <name type="scientific">Vibrio cholerae</name>
    <dbReference type="NCBI Taxonomy" id="666"/>
    <lineage>
        <taxon>Bacteria</taxon>
        <taxon>Pseudomonadati</taxon>
        <taxon>Pseudomonadota</taxon>
        <taxon>Gammaproteobacteria</taxon>
        <taxon>Vibrionales</taxon>
        <taxon>Vibrionaceae</taxon>
        <taxon>Vibrio</taxon>
    </lineage>
</organism>
<evidence type="ECO:0000313" key="1">
    <source>
        <dbReference type="EMBL" id="TXX64749.1"/>
    </source>
</evidence>
<accession>A0ABD7SJU4</accession>
<protein>
    <recommendedName>
        <fullName evidence="3">Permuted papain-like amidase YaeF/Yiix C92 family enzyme</fullName>
    </recommendedName>
</protein>
<dbReference type="SUPFAM" id="SSF54001">
    <property type="entry name" value="Cysteine proteinases"/>
    <property type="match status" value="1"/>
</dbReference>
<name>A0ABD7SJU4_VIBCL</name>
<sequence>MQLGDIMLVRGEGPISAGLQAVQQVIHPGTRSSHVLFCLSDGCFIHATGDGGVHLKFVLDELNEVKENWRVIRLRHLPASKRDALSLAGFYFLDQAYNHKFLISGSPHKAFCSELVGKIFQRANIPIMGNKLPHRLTPAHFDREADKQIMWEDVTDECKAYLSSHEHLEDEHRLVFNTLERSLHRNKFLAERKAEVWNLLEAFDPEMYSKIKPVLDEASQKARVKFWNQEDRN</sequence>
<proteinExistence type="predicted"/>
<reference evidence="1 2" key="1">
    <citation type="submission" date="2019-06" db="EMBL/GenBank/DDBJ databases">
        <title>Vibrio cholerae phylogeny based on whole-genome sequencing reveals genetic diversity and population strucutre.</title>
        <authorList>
            <person name="Zhiqiu Y."/>
            <person name="Bin L."/>
            <person name="Lingyan J."/>
        </authorList>
    </citation>
    <scope>NUCLEOTIDE SEQUENCE [LARGE SCALE GENOMIC DNA]</scope>
    <source>
        <strain evidence="1 2">N2814</strain>
    </source>
</reference>
<gene>
    <name evidence="1" type="ORF">FXF03_14805</name>
</gene>
<dbReference type="Gene3D" id="3.90.1720.10">
    <property type="entry name" value="endopeptidase domain like (from Nostoc punctiforme)"/>
    <property type="match status" value="1"/>
</dbReference>
<evidence type="ECO:0008006" key="3">
    <source>
        <dbReference type="Google" id="ProtNLM"/>
    </source>
</evidence>
<evidence type="ECO:0000313" key="2">
    <source>
        <dbReference type="Proteomes" id="UP000323819"/>
    </source>
</evidence>
<dbReference type="AlphaFoldDB" id="A0ABD7SJU4"/>
<dbReference type="InterPro" id="IPR024453">
    <property type="entry name" value="Peptidase_C92"/>
</dbReference>
<dbReference type="Pfam" id="PF05708">
    <property type="entry name" value="Peptidase_C92"/>
    <property type="match status" value="1"/>
</dbReference>
<dbReference type="Proteomes" id="UP000323819">
    <property type="component" value="Unassembled WGS sequence"/>
</dbReference>
<dbReference type="EMBL" id="VSIJ01000035">
    <property type="protein sequence ID" value="TXX64749.1"/>
    <property type="molecule type" value="Genomic_DNA"/>
</dbReference>
<comment type="caution">
    <text evidence="1">The sequence shown here is derived from an EMBL/GenBank/DDBJ whole genome shotgun (WGS) entry which is preliminary data.</text>
</comment>
<dbReference type="InterPro" id="IPR038765">
    <property type="entry name" value="Papain-like_cys_pep_sf"/>
</dbReference>